<protein>
    <recommendedName>
        <fullName evidence="3">HEPN domain-containing protein</fullName>
    </recommendedName>
</protein>
<evidence type="ECO:0000313" key="2">
    <source>
        <dbReference type="Proteomes" id="UP000422572"/>
    </source>
</evidence>
<dbReference type="EMBL" id="CP034279">
    <property type="protein sequence ID" value="QGV79921.1"/>
    <property type="molecule type" value="Genomic_DNA"/>
</dbReference>
<gene>
    <name evidence="1" type="ORF">EIZ62_18035</name>
</gene>
<organism evidence="1 2">
    <name type="scientific">Streptomyces ficellus</name>
    <dbReference type="NCBI Taxonomy" id="1977088"/>
    <lineage>
        <taxon>Bacteria</taxon>
        <taxon>Bacillati</taxon>
        <taxon>Actinomycetota</taxon>
        <taxon>Actinomycetes</taxon>
        <taxon>Kitasatosporales</taxon>
        <taxon>Streptomycetaceae</taxon>
        <taxon>Streptomyces</taxon>
    </lineage>
</organism>
<accession>A0A6I6FA10</accession>
<dbReference type="OrthoDB" id="5420191at2"/>
<evidence type="ECO:0000313" key="1">
    <source>
        <dbReference type="EMBL" id="QGV79921.1"/>
    </source>
</evidence>
<keyword evidence="2" id="KW-1185">Reference proteome</keyword>
<dbReference type="KEGG" id="sfic:EIZ62_18035"/>
<dbReference type="Proteomes" id="UP000422572">
    <property type="component" value="Chromosome"/>
</dbReference>
<reference evidence="1 2" key="1">
    <citation type="submission" date="2018-12" db="EMBL/GenBank/DDBJ databases">
        <title>Complete genome sequence of Streptomyces ficellus NRRL8067, the producer of ficellomycin, feldamycin and nojirimycin.</title>
        <authorList>
            <person name="Zhang H."/>
            <person name="Yue R."/>
            <person name="Liu Y."/>
            <person name="Li M."/>
            <person name="Mu H."/>
            <person name="Zhang J."/>
        </authorList>
    </citation>
    <scope>NUCLEOTIDE SEQUENCE [LARGE SCALE GENOMIC DNA]</scope>
    <source>
        <strain evidence="1 2">NRRL 8067</strain>
    </source>
</reference>
<proteinExistence type="predicted"/>
<evidence type="ECO:0008006" key="3">
    <source>
        <dbReference type="Google" id="ProtNLM"/>
    </source>
</evidence>
<name>A0A6I6FA10_9ACTN</name>
<sequence>MVDVRVGQLRRSRDRLSARGEETAELGDLATAGLLLFYAAECGLKAEILVRVCRSRDTTGLPEDLRTHNLRSLAKALGLPAGVAEATERCRRIMQGSLGEAGQRNGWVGPSELHEAWRYGADLDPDDEKRAVLALRALIKASRA</sequence>
<dbReference type="RefSeq" id="WP_156693652.1">
    <property type="nucleotide sequence ID" value="NZ_CP034279.1"/>
</dbReference>
<dbReference type="AlphaFoldDB" id="A0A6I6FA10"/>